<accession>A0ABT2CD45</accession>
<dbReference type="EMBL" id="JANUGQ010000003">
    <property type="protein sequence ID" value="MCS0635309.1"/>
    <property type="molecule type" value="Genomic_DNA"/>
</dbReference>
<feature type="transmembrane region" description="Helical" evidence="1">
    <location>
        <begin position="90"/>
        <end position="112"/>
    </location>
</feature>
<evidence type="ECO:0008006" key="4">
    <source>
        <dbReference type="Google" id="ProtNLM"/>
    </source>
</evidence>
<dbReference type="RefSeq" id="WP_258786080.1">
    <property type="nucleotide sequence ID" value="NZ_JANUGQ010000003.1"/>
</dbReference>
<sequence>MGETGIGAEAARRALGRVSGVEAVARWRGGWYGRYLWVYAAGQLLLVPMALLWHGPVPSGVYGLSQLALVTGLSLYALRQPVVRRGLGRTVGAVIGVWGVLFGASVVLGLTVWRESPVFAAVAAVCCALPPTVGAWCEGRRAG</sequence>
<keyword evidence="1" id="KW-1133">Transmembrane helix</keyword>
<keyword evidence="1" id="KW-0472">Membrane</keyword>
<evidence type="ECO:0000313" key="2">
    <source>
        <dbReference type="EMBL" id="MCS0635309.1"/>
    </source>
</evidence>
<gene>
    <name evidence="2" type="ORF">NX801_06485</name>
</gene>
<feature type="transmembrane region" description="Helical" evidence="1">
    <location>
        <begin position="36"/>
        <end position="54"/>
    </location>
</feature>
<evidence type="ECO:0000256" key="1">
    <source>
        <dbReference type="SAM" id="Phobius"/>
    </source>
</evidence>
<organism evidence="2 3">
    <name type="scientific">Streptomyces pyxinae</name>
    <dbReference type="NCBI Taxonomy" id="2970734"/>
    <lineage>
        <taxon>Bacteria</taxon>
        <taxon>Bacillati</taxon>
        <taxon>Actinomycetota</taxon>
        <taxon>Actinomycetes</taxon>
        <taxon>Kitasatosporales</taxon>
        <taxon>Streptomycetaceae</taxon>
        <taxon>Streptomyces</taxon>
    </lineage>
</organism>
<comment type="caution">
    <text evidence="2">The sequence shown here is derived from an EMBL/GenBank/DDBJ whole genome shotgun (WGS) entry which is preliminary data.</text>
</comment>
<reference evidence="2" key="1">
    <citation type="submission" date="2022-08" db="EMBL/GenBank/DDBJ databases">
        <authorList>
            <person name="Somphong A."/>
            <person name="Phongsopitanun W."/>
        </authorList>
    </citation>
    <scope>NUCLEOTIDE SEQUENCE</scope>
    <source>
        <strain evidence="2">LP05-1</strain>
    </source>
</reference>
<evidence type="ECO:0000313" key="3">
    <source>
        <dbReference type="Proteomes" id="UP001431313"/>
    </source>
</evidence>
<feature type="transmembrane region" description="Helical" evidence="1">
    <location>
        <begin position="60"/>
        <end position="78"/>
    </location>
</feature>
<keyword evidence="1" id="KW-0812">Transmembrane</keyword>
<protein>
    <recommendedName>
        <fullName evidence="4">Integral membrane protein</fullName>
    </recommendedName>
</protein>
<keyword evidence="3" id="KW-1185">Reference proteome</keyword>
<name>A0ABT2CD45_9ACTN</name>
<proteinExistence type="predicted"/>
<feature type="transmembrane region" description="Helical" evidence="1">
    <location>
        <begin position="118"/>
        <end position="137"/>
    </location>
</feature>
<dbReference type="Proteomes" id="UP001431313">
    <property type="component" value="Unassembled WGS sequence"/>
</dbReference>